<evidence type="ECO:0000313" key="3">
    <source>
        <dbReference type="EMBL" id="OHA64977.1"/>
    </source>
</evidence>
<evidence type="ECO:0000256" key="1">
    <source>
        <dbReference type="SAM" id="Coils"/>
    </source>
</evidence>
<keyword evidence="2" id="KW-0472">Membrane</keyword>
<sequence>MAEKLRDRMLRDSVWRTLLLAIIVLVAGQWVLVWQYQRLESRRIEGLEQRVEQQQQMMEERAAREALRIFLEARIAGDEIGAGRSITERAALQRQQALFEFLGVRDYNVQGKEWLNEERVRFQVEITREQLRQIELIEVVKIGESYYVDSVQPAG</sequence>
<keyword evidence="1" id="KW-0175">Coiled coil</keyword>
<keyword evidence="2" id="KW-1133">Transmembrane helix</keyword>
<comment type="caution">
    <text evidence="3">The sequence shown here is derived from an EMBL/GenBank/DDBJ whole genome shotgun (WGS) entry which is preliminary data.</text>
</comment>
<keyword evidence="2" id="KW-0812">Transmembrane</keyword>
<dbReference type="Proteomes" id="UP000178170">
    <property type="component" value="Unassembled WGS sequence"/>
</dbReference>
<dbReference type="EMBL" id="MHTS01000004">
    <property type="protein sequence ID" value="OHA64977.1"/>
    <property type="molecule type" value="Genomic_DNA"/>
</dbReference>
<feature type="coiled-coil region" evidence="1">
    <location>
        <begin position="37"/>
        <end position="64"/>
    </location>
</feature>
<feature type="transmembrane region" description="Helical" evidence="2">
    <location>
        <begin position="14"/>
        <end position="34"/>
    </location>
</feature>
<gene>
    <name evidence="3" type="ORF">A2843_00565</name>
</gene>
<evidence type="ECO:0000313" key="4">
    <source>
        <dbReference type="Proteomes" id="UP000178170"/>
    </source>
</evidence>
<name>A0A1G2QX11_9BACT</name>
<proteinExistence type="predicted"/>
<evidence type="ECO:0000256" key="2">
    <source>
        <dbReference type="SAM" id="Phobius"/>
    </source>
</evidence>
<accession>A0A1G2QX11</accession>
<dbReference type="AlphaFoldDB" id="A0A1G2QX11"/>
<protein>
    <submittedName>
        <fullName evidence="3">Uncharacterized protein</fullName>
    </submittedName>
</protein>
<organism evidence="3 4">
    <name type="scientific">Candidatus Wildermuthbacteria bacterium RIFCSPHIGHO2_01_FULL_48_27b</name>
    <dbReference type="NCBI Taxonomy" id="1802447"/>
    <lineage>
        <taxon>Bacteria</taxon>
        <taxon>Candidatus Wildermuthiibacteriota</taxon>
    </lineage>
</organism>
<reference evidence="3 4" key="1">
    <citation type="journal article" date="2016" name="Nat. Commun.">
        <title>Thousands of microbial genomes shed light on interconnected biogeochemical processes in an aquifer system.</title>
        <authorList>
            <person name="Anantharaman K."/>
            <person name="Brown C.T."/>
            <person name="Hug L.A."/>
            <person name="Sharon I."/>
            <person name="Castelle C.J."/>
            <person name="Probst A.J."/>
            <person name="Thomas B.C."/>
            <person name="Singh A."/>
            <person name="Wilkins M.J."/>
            <person name="Karaoz U."/>
            <person name="Brodie E.L."/>
            <person name="Williams K.H."/>
            <person name="Hubbard S.S."/>
            <person name="Banfield J.F."/>
        </authorList>
    </citation>
    <scope>NUCLEOTIDE SEQUENCE [LARGE SCALE GENOMIC DNA]</scope>
</reference>